<evidence type="ECO:0000256" key="1">
    <source>
        <dbReference type="SAM" id="MobiDB-lite"/>
    </source>
</evidence>
<feature type="region of interest" description="Disordered" evidence="1">
    <location>
        <begin position="1"/>
        <end position="22"/>
    </location>
</feature>
<organism evidence="2 3">
    <name type="scientific">Tessaracoccus lubricantis</name>
    <dbReference type="NCBI Taxonomy" id="545543"/>
    <lineage>
        <taxon>Bacteria</taxon>
        <taxon>Bacillati</taxon>
        <taxon>Actinomycetota</taxon>
        <taxon>Actinomycetes</taxon>
        <taxon>Propionibacteriales</taxon>
        <taxon>Propionibacteriaceae</taxon>
        <taxon>Tessaracoccus</taxon>
    </lineage>
</organism>
<keyword evidence="3" id="KW-1185">Reference proteome</keyword>
<reference evidence="3" key="1">
    <citation type="journal article" date="2019" name="Int. J. Syst. Evol. Microbiol.">
        <title>The Global Catalogue of Microorganisms (GCM) 10K type strain sequencing project: providing services to taxonomists for standard genome sequencing and annotation.</title>
        <authorList>
            <consortium name="The Broad Institute Genomics Platform"/>
            <consortium name="The Broad Institute Genome Sequencing Center for Infectious Disease"/>
            <person name="Wu L."/>
            <person name="Ma J."/>
        </authorList>
    </citation>
    <scope>NUCLEOTIDE SEQUENCE [LARGE SCALE GENOMIC DNA]</scope>
    <source>
        <strain evidence="3">JCM 19125</strain>
    </source>
</reference>
<name>A0ABP9F4P2_9ACTN</name>
<accession>A0ABP9F4P2</accession>
<evidence type="ECO:0000313" key="3">
    <source>
        <dbReference type="Proteomes" id="UP001501521"/>
    </source>
</evidence>
<feature type="compositionally biased region" description="Low complexity" evidence="1">
    <location>
        <begin position="57"/>
        <end position="72"/>
    </location>
</feature>
<sequence length="79" mass="8388">MGKTPQRYPSSARAGLNSSDHPMRSWLGHWSGRPNVTPNIPPVLQVAAHKWTPPVHPGFDPDPTGGPSTPSGARGKLMG</sequence>
<dbReference type="EMBL" id="BAABLV010000001">
    <property type="protein sequence ID" value="GAA4888200.1"/>
    <property type="molecule type" value="Genomic_DNA"/>
</dbReference>
<dbReference type="Proteomes" id="UP001501521">
    <property type="component" value="Unassembled WGS sequence"/>
</dbReference>
<protein>
    <submittedName>
        <fullName evidence="2">Uncharacterized protein</fullName>
    </submittedName>
</protein>
<gene>
    <name evidence="2" type="ORF">GCM10025789_00540</name>
</gene>
<feature type="region of interest" description="Disordered" evidence="1">
    <location>
        <begin position="51"/>
        <end position="79"/>
    </location>
</feature>
<evidence type="ECO:0000313" key="2">
    <source>
        <dbReference type="EMBL" id="GAA4888200.1"/>
    </source>
</evidence>
<proteinExistence type="predicted"/>
<comment type="caution">
    <text evidence="2">The sequence shown here is derived from an EMBL/GenBank/DDBJ whole genome shotgun (WGS) entry which is preliminary data.</text>
</comment>